<name>A0A1S7PSD1_9HYPH</name>
<gene>
    <name evidence="1" type="ORF">AGR7C_Cc170039</name>
</gene>
<sequence length="28" mass="3153">MFDTLSAGQKFPFELTTVKSDQSKLYLG</sequence>
<protein>
    <submittedName>
        <fullName evidence="1">Uncharacterized protein</fullName>
    </submittedName>
</protein>
<evidence type="ECO:0000313" key="1">
    <source>
        <dbReference type="EMBL" id="CUX25772.1"/>
    </source>
</evidence>
<organism evidence="1 2">
    <name type="scientific">Agrobacterium deltaense Zutra 3/1</name>
    <dbReference type="NCBI Taxonomy" id="1183427"/>
    <lineage>
        <taxon>Bacteria</taxon>
        <taxon>Pseudomonadati</taxon>
        <taxon>Pseudomonadota</taxon>
        <taxon>Alphaproteobacteria</taxon>
        <taxon>Hyphomicrobiales</taxon>
        <taxon>Rhizobiaceae</taxon>
        <taxon>Rhizobium/Agrobacterium group</taxon>
        <taxon>Agrobacterium</taxon>
    </lineage>
</organism>
<evidence type="ECO:0000313" key="2">
    <source>
        <dbReference type="Proteomes" id="UP000191987"/>
    </source>
</evidence>
<reference evidence="1 2" key="1">
    <citation type="submission" date="2016-01" db="EMBL/GenBank/DDBJ databases">
        <authorList>
            <person name="Oliw E.H."/>
        </authorList>
    </citation>
    <scope>NUCLEOTIDE SEQUENCE [LARGE SCALE GENOMIC DNA]</scope>
    <source>
        <strain evidence="1 2">Zutra 3-1</strain>
    </source>
</reference>
<dbReference type="AlphaFoldDB" id="A0A1S7PSD1"/>
<dbReference type="Proteomes" id="UP000191987">
    <property type="component" value="Unassembled WGS sequence"/>
</dbReference>
<accession>A0A1S7PSD1</accession>
<dbReference type="EMBL" id="FBWG01000009">
    <property type="protein sequence ID" value="CUX25772.1"/>
    <property type="molecule type" value="Genomic_DNA"/>
</dbReference>
<proteinExistence type="predicted"/>